<keyword evidence="6" id="KW-0812">Transmembrane</keyword>
<evidence type="ECO:0000256" key="3">
    <source>
        <dbReference type="ARBA" id="ARBA00022729"/>
    </source>
</evidence>
<keyword evidence="4" id="KW-0572">Peptidoglycan-anchor</keyword>
<feature type="region of interest" description="Disordered" evidence="5">
    <location>
        <begin position="127"/>
        <end position="172"/>
    </location>
</feature>
<proteinExistence type="predicted"/>
<evidence type="ECO:0000256" key="4">
    <source>
        <dbReference type="ARBA" id="ARBA00023088"/>
    </source>
</evidence>
<feature type="signal peptide" evidence="7">
    <location>
        <begin position="1"/>
        <end position="28"/>
    </location>
</feature>
<dbReference type="Proteomes" id="UP001595690">
    <property type="component" value="Unassembled WGS sequence"/>
</dbReference>
<sequence length="205" mass="21695">MASRVLGAFVVAGTAVLTSLALATPAFAHTPTVNVDCDEAAKQSVLSVELRDYNTRKGQNTLTVEIDGKQVEQIKFDNGLPTKKWPTTSTEDHTYKVTVRASDDPDIENQNPYWSRVFTLDNKKCVKTPPATTTKPVKQVTTTTEAPSTSAPSSTTPTAPAPGGSTPEPPLAATGASPMWLLLSGLGLVGAGAGTLLFLRRRRSA</sequence>
<evidence type="ECO:0000313" key="9">
    <source>
        <dbReference type="EMBL" id="MFC3896170.1"/>
    </source>
</evidence>
<evidence type="ECO:0000256" key="6">
    <source>
        <dbReference type="SAM" id="Phobius"/>
    </source>
</evidence>
<evidence type="ECO:0000256" key="2">
    <source>
        <dbReference type="ARBA" id="ARBA00022525"/>
    </source>
</evidence>
<dbReference type="InterPro" id="IPR019931">
    <property type="entry name" value="LPXTG_anchor"/>
</dbReference>
<keyword evidence="3 7" id="KW-0732">Signal</keyword>
<reference evidence="10" key="1">
    <citation type="journal article" date="2019" name="Int. J. Syst. Evol. Microbiol.">
        <title>The Global Catalogue of Microorganisms (GCM) 10K type strain sequencing project: providing services to taxonomists for standard genome sequencing and annotation.</title>
        <authorList>
            <consortium name="The Broad Institute Genomics Platform"/>
            <consortium name="The Broad Institute Genome Sequencing Center for Infectious Disease"/>
            <person name="Wu L."/>
            <person name="Ma J."/>
        </authorList>
    </citation>
    <scope>NUCLEOTIDE SEQUENCE [LARGE SCALE GENOMIC DNA]</scope>
    <source>
        <strain evidence="10">CGMCC 4.7405</strain>
    </source>
</reference>
<dbReference type="NCBIfam" id="TIGR01167">
    <property type="entry name" value="LPXTG_anchor"/>
    <property type="match status" value="1"/>
</dbReference>
<evidence type="ECO:0000256" key="1">
    <source>
        <dbReference type="ARBA" id="ARBA00022512"/>
    </source>
</evidence>
<evidence type="ECO:0000256" key="5">
    <source>
        <dbReference type="SAM" id="MobiDB-lite"/>
    </source>
</evidence>
<keyword evidence="6" id="KW-1133">Transmembrane helix</keyword>
<evidence type="ECO:0000313" key="10">
    <source>
        <dbReference type="Proteomes" id="UP001595690"/>
    </source>
</evidence>
<keyword evidence="1" id="KW-0134">Cell wall</keyword>
<feature type="compositionally biased region" description="Low complexity" evidence="5">
    <location>
        <begin position="127"/>
        <end position="166"/>
    </location>
</feature>
<dbReference type="EMBL" id="JBHRZI010000028">
    <property type="protein sequence ID" value="MFC3896170.1"/>
    <property type="molecule type" value="Genomic_DNA"/>
</dbReference>
<accession>A0ABV8C2D3</accession>
<evidence type="ECO:0000256" key="7">
    <source>
        <dbReference type="SAM" id="SignalP"/>
    </source>
</evidence>
<name>A0ABV8C2D3_9PSEU</name>
<keyword evidence="6" id="KW-0472">Membrane</keyword>
<dbReference type="PROSITE" id="PS50847">
    <property type="entry name" value="GRAM_POS_ANCHORING"/>
    <property type="match status" value="1"/>
</dbReference>
<keyword evidence="2" id="KW-0964">Secreted</keyword>
<gene>
    <name evidence="9" type="ORF">ACFOWZ_32230</name>
</gene>
<comment type="caution">
    <text evidence="9">The sequence shown here is derived from an EMBL/GenBank/DDBJ whole genome shotgun (WGS) entry which is preliminary data.</text>
</comment>
<feature type="domain" description="Gram-positive cocci surface proteins LPxTG" evidence="8">
    <location>
        <begin position="171"/>
        <end position="205"/>
    </location>
</feature>
<protein>
    <submittedName>
        <fullName evidence="9">LPXTG cell wall anchor domain-containing protein</fullName>
    </submittedName>
</protein>
<feature type="chain" id="PRO_5045534435" evidence="7">
    <location>
        <begin position="29"/>
        <end position="205"/>
    </location>
</feature>
<keyword evidence="10" id="KW-1185">Reference proteome</keyword>
<dbReference type="RefSeq" id="WP_382377711.1">
    <property type="nucleotide sequence ID" value="NZ_JBHRZI010000028.1"/>
</dbReference>
<feature type="transmembrane region" description="Helical" evidence="6">
    <location>
        <begin position="179"/>
        <end position="199"/>
    </location>
</feature>
<organism evidence="9 10">
    <name type="scientific">Lentzea rhizosphaerae</name>
    <dbReference type="NCBI Taxonomy" id="2041025"/>
    <lineage>
        <taxon>Bacteria</taxon>
        <taxon>Bacillati</taxon>
        <taxon>Actinomycetota</taxon>
        <taxon>Actinomycetes</taxon>
        <taxon>Pseudonocardiales</taxon>
        <taxon>Pseudonocardiaceae</taxon>
        <taxon>Lentzea</taxon>
    </lineage>
</organism>
<evidence type="ECO:0000259" key="8">
    <source>
        <dbReference type="PROSITE" id="PS50847"/>
    </source>
</evidence>